<evidence type="ECO:0000313" key="3">
    <source>
        <dbReference type="Proteomes" id="UP000030645"/>
    </source>
</evidence>
<gene>
    <name evidence="2" type="ORF">L484_006582</name>
</gene>
<evidence type="ECO:0000313" key="2">
    <source>
        <dbReference type="EMBL" id="EXC31550.1"/>
    </source>
</evidence>
<name>W9SX35_9ROSA</name>
<organism evidence="2 3">
    <name type="scientific">Morus notabilis</name>
    <dbReference type="NCBI Taxonomy" id="981085"/>
    <lineage>
        <taxon>Eukaryota</taxon>
        <taxon>Viridiplantae</taxon>
        <taxon>Streptophyta</taxon>
        <taxon>Embryophyta</taxon>
        <taxon>Tracheophyta</taxon>
        <taxon>Spermatophyta</taxon>
        <taxon>Magnoliopsida</taxon>
        <taxon>eudicotyledons</taxon>
        <taxon>Gunneridae</taxon>
        <taxon>Pentapetalae</taxon>
        <taxon>rosids</taxon>
        <taxon>fabids</taxon>
        <taxon>Rosales</taxon>
        <taxon>Moraceae</taxon>
        <taxon>Moreae</taxon>
        <taxon>Morus</taxon>
    </lineage>
</organism>
<accession>W9SX35</accession>
<dbReference type="Proteomes" id="UP000030645">
    <property type="component" value="Unassembled WGS sequence"/>
</dbReference>
<evidence type="ECO:0000256" key="1">
    <source>
        <dbReference type="SAM" id="MobiDB-lite"/>
    </source>
</evidence>
<feature type="compositionally biased region" description="Basic and acidic residues" evidence="1">
    <location>
        <begin position="33"/>
        <end position="55"/>
    </location>
</feature>
<proteinExistence type="predicted"/>
<dbReference type="EMBL" id="KE346262">
    <property type="protein sequence ID" value="EXC31550.1"/>
    <property type="molecule type" value="Genomic_DNA"/>
</dbReference>
<keyword evidence="3" id="KW-1185">Reference proteome</keyword>
<sequence>MSQQRTTRDGATRSGIFDGSLTHRRQQFVNFRLGREGSSDRRRRNYGERGRGRQK</sequence>
<feature type="compositionally biased region" description="Basic and acidic residues" evidence="1">
    <location>
        <begin position="1"/>
        <end position="11"/>
    </location>
</feature>
<feature type="region of interest" description="Disordered" evidence="1">
    <location>
        <begin position="1"/>
        <end position="55"/>
    </location>
</feature>
<protein>
    <submittedName>
        <fullName evidence="2">Uncharacterized protein</fullName>
    </submittedName>
</protein>
<reference evidence="3" key="1">
    <citation type="submission" date="2013-01" db="EMBL/GenBank/DDBJ databases">
        <title>Draft Genome Sequence of a Mulberry Tree, Morus notabilis C.K. Schneid.</title>
        <authorList>
            <person name="He N."/>
            <person name="Zhao S."/>
        </authorList>
    </citation>
    <scope>NUCLEOTIDE SEQUENCE</scope>
</reference>
<dbReference type="AlphaFoldDB" id="W9SX35"/>